<dbReference type="EMBL" id="LBTA01000010">
    <property type="protein sequence ID" value="KKQ33678.1"/>
    <property type="molecule type" value="Genomic_DNA"/>
</dbReference>
<keyword evidence="2" id="KW-0413">Isomerase</keyword>
<dbReference type="SUPFAM" id="SSF53681">
    <property type="entry name" value="Aspartate/glutamate racemase"/>
    <property type="match status" value="2"/>
</dbReference>
<sequence>MLKRRAIQLHSFDILCLVIACNTAHILIEELQSVSKIPFISMINEVAKQVNRDRINKVGLMATPSTIKYALYQKALKIKGVNTIIPKRKEQALLEKIIRNVLRGKIAEQDRQKLVSVSDSLKQRGAQAIILGCTELPLIFPEKYVLPVYNSVEILAMALLQKYYKQNTI</sequence>
<dbReference type="Proteomes" id="UP000034701">
    <property type="component" value="Unassembled WGS sequence"/>
</dbReference>
<dbReference type="InterPro" id="IPR033134">
    <property type="entry name" value="Asp/Glu_racemase_AS_2"/>
</dbReference>
<dbReference type="InterPro" id="IPR018187">
    <property type="entry name" value="Asp/Glu_racemase_AS_1"/>
</dbReference>
<evidence type="ECO:0000256" key="1">
    <source>
        <dbReference type="ARBA" id="ARBA00007847"/>
    </source>
</evidence>
<dbReference type="PANTHER" id="PTHR21198:SF7">
    <property type="entry name" value="ASPARTATE-GLUTAMATE RACEMASE FAMILY"/>
    <property type="match status" value="1"/>
</dbReference>
<gene>
    <name evidence="3" type="ORF">US45_C0010G0009</name>
</gene>
<dbReference type="Gene3D" id="3.40.50.1860">
    <property type="match status" value="2"/>
</dbReference>
<dbReference type="Pfam" id="PF01177">
    <property type="entry name" value="Asp_Glu_race"/>
    <property type="match status" value="1"/>
</dbReference>
<dbReference type="PROSITE" id="PS00923">
    <property type="entry name" value="ASP_GLU_RACEMASE_1"/>
    <property type="match status" value="1"/>
</dbReference>
<reference evidence="3 4" key="1">
    <citation type="journal article" date="2015" name="Nature">
        <title>rRNA introns, odd ribosomes, and small enigmatic genomes across a large radiation of phyla.</title>
        <authorList>
            <person name="Brown C.T."/>
            <person name="Hug L.A."/>
            <person name="Thomas B.C."/>
            <person name="Sharon I."/>
            <person name="Castelle C.J."/>
            <person name="Singh A."/>
            <person name="Wilkins M.J."/>
            <person name="Williams K.H."/>
            <person name="Banfield J.F."/>
        </authorList>
    </citation>
    <scope>NUCLEOTIDE SEQUENCE [LARGE SCALE GENOMIC DNA]</scope>
</reference>
<dbReference type="InterPro" id="IPR015942">
    <property type="entry name" value="Asp/Glu/hydantoin_racemase"/>
</dbReference>
<dbReference type="GO" id="GO:0047661">
    <property type="term" value="F:amino-acid racemase activity"/>
    <property type="evidence" value="ECO:0007669"/>
    <property type="project" value="InterPro"/>
</dbReference>
<dbReference type="InterPro" id="IPR004380">
    <property type="entry name" value="Asp_race"/>
</dbReference>
<protein>
    <submittedName>
        <fullName evidence="3">Aspartate racemase</fullName>
    </submittedName>
</protein>
<dbReference type="PANTHER" id="PTHR21198">
    <property type="entry name" value="GLUTAMATE RACEMASE"/>
    <property type="match status" value="1"/>
</dbReference>
<comment type="similarity">
    <text evidence="1">Belongs to the aspartate/glutamate racemases family.</text>
</comment>
<organism evidence="3 4">
    <name type="scientific">Candidatus Nomurabacteria bacterium GW2011_GWA1_37_20</name>
    <dbReference type="NCBI Taxonomy" id="1618729"/>
    <lineage>
        <taxon>Bacteria</taxon>
        <taxon>Candidatus Nomuraibacteriota</taxon>
    </lineage>
</organism>
<dbReference type="PROSITE" id="PS00924">
    <property type="entry name" value="ASP_GLU_RACEMASE_2"/>
    <property type="match status" value="1"/>
</dbReference>
<dbReference type="AlphaFoldDB" id="A0A0G0GRJ0"/>
<dbReference type="InterPro" id="IPR001920">
    <property type="entry name" value="Asp/Glu_race"/>
</dbReference>
<evidence type="ECO:0000313" key="3">
    <source>
        <dbReference type="EMBL" id="KKQ33678.1"/>
    </source>
</evidence>
<comment type="caution">
    <text evidence="3">The sequence shown here is derived from an EMBL/GenBank/DDBJ whole genome shotgun (WGS) entry which is preliminary data.</text>
</comment>
<dbReference type="NCBIfam" id="TIGR00035">
    <property type="entry name" value="asp_race"/>
    <property type="match status" value="1"/>
</dbReference>
<accession>A0A0G0GRJ0</accession>
<evidence type="ECO:0000256" key="2">
    <source>
        <dbReference type="ARBA" id="ARBA00023235"/>
    </source>
</evidence>
<name>A0A0G0GRJ0_9BACT</name>
<proteinExistence type="inferred from homology"/>
<evidence type="ECO:0000313" key="4">
    <source>
        <dbReference type="Proteomes" id="UP000034701"/>
    </source>
</evidence>